<feature type="transmembrane region" description="Helical" evidence="7">
    <location>
        <begin position="112"/>
        <end position="133"/>
    </location>
</feature>
<name>A0A6N9YT66_9ACTN</name>
<evidence type="ECO:0000256" key="2">
    <source>
        <dbReference type="ARBA" id="ARBA00022448"/>
    </source>
</evidence>
<feature type="transmembrane region" description="Helical" evidence="7">
    <location>
        <begin position="16"/>
        <end position="37"/>
    </location>
</feature>
<sequence length="280" mass="31075">MSTQTGLFRPSTLRSLPAYAGLTVLTAVIVFPLYYAVAGSVMTDRELTSFPPALFPSEFTLRNYADVLDAIPLIRQYFNSIFVALVVVGGAVLTSLLAAYAFVFLRFPLKNTLFALFLVTIMVPGESLIIPNYLTISNLGLLDTFPALTLPFLAMGFGTFLLRQFFASFPKEIYEAARMDGCSHMRFMFSILTPLSRPALAALAIYAFITTYNKYFWPLLVTRTPEMQTLQIGLSQLRSLEARDPGLILAGVTLAIIPMLILIYFFQRNIIRGLTSGSVK</sequence>
<feature type="transmembrane region" description="Helical" evidence="7">
    <location>
        <begin position="145"/>
        <end position="166"/>
    </location>
</feature>
<evidence type="ECO:0000256" key="6">
    <source>
        <dbReference type="ARBA" id="ARBA00023136"/>
    </source>
</evidence>
<dbReference type="EMBL" id="JAAGOB010000015">
    <property type="protein sequence ID" value="NED98009.1"/>
    <property type="molecule type" value="Genomic_DNA"/>
</dbReference>
<dbReference type="GO" id="GO:0005886">
    <property type="term" value="C:plasma membrane"/>
    <property type="evidence" value="ECO:0007669"/>
    <property type="project" value="UniProtKB-SubCell"/>
</dbReference>
<accession>A0A6N9YT66</accession>
<evidence type="ECO:0000256" key="1">
    <source>
        <dbReference type="ARBA" id="ARBA00004651"/>
    </source>
</evidence>
<dbReference type="Proteomes" id="UP000469185">
    <property type="component" value="Unassembled WGS sequence"/>
</dbReference>
<evidence type="ECO:0000313" key="9">
    <source>
        <dbReference type="EMBL" id="NED98009.1"/>
    </source>
</evidence>
<evidence type="ECO:0000259" key="8">
    <source>
        <dbReference type="PROSITE" id="PS50928"/>
    </source>
</evidence>
<dbReference type="InterPro" id="IPR035906">
    <property type="entry name" value="MetI-like_sf"/>
</dbReference>
<dbReference type="RefSeq" id="WP_163820792.1">
    <property type="nucleotide sequence ID" value="NZ_JAAGOB010000015.1"/>
</dbReference>
<dbReference type="SUPFAM" id="SSF161098">
    <property type="entry name" value="MetI-like"/>
    <property type="match status" value="1"/>
</dbReference>
<comment type="caution">
    <text evidence="9">The sequence shown here is derived from an EMBL/GenBank/DDBJ whole genome shotgun (WGS) entry which is preliminary data.</text>
</comment>
<evidence type="ECO:0000256" key="5">
    <source>
        <dbReference type="ARBA" id="ARBA00022989"/>
    </source>
</evidence>
<feature type="transmembrane region" description="Helical" evidence="7">
    <location>
        <begin position="187"/>
        <end position="209"/>
    </location>
</feature>
<keyword evidence="4 7" id="KW-0812">Transmembrane</keyword>
<dbReference type="InterPro" id="IPR000515">
    <property type="entry name" value="MetI-like"/>
</dbReference>
<keyword evidence="10" id="KW-1185">Reference proteome</keyword>
<feature type="transmembrane region" description="Helical" evidence="7">
    <location>
        <begin position="81"/>
        <end position="105"/>
    </location>
</feature>
<dbReference type="PANTHER" id="PTHR43744:SF8">
    <property type="entry name" value="SN-GLYCEROL-3-PHOSPHATE TRANSPORT SYSTEM PERMEASE PROTEIN UGPE"/>
    <property type="match status" value="1"/>
</dbReference>
<keyword evidence="3" id="KW-1003">Cell membrane</keyword>
<feature type="transmembrane region" description="Helical" evidence="7">
    <location>
        <begin position="247"/>
        <end position="266"/>
    </location>
</feature>
<dbReference type="AlphaFoldDB" id="A0A6N9YT66"/>
<evidence type="ECO:0000256" key="4">
    <source>
        <dbReference type="ARBA" id="ARBA00022692"/>
    </source>
</evidence>
<dbReference type="PROSITE" id="PS50928">
    <property type="entry name" value="ABC_TM1"/>
    <property type="match status" value="1"/>
</dbReference>
<dbReference type="PANTHER" id="PTHR43744">
    <property type="entry name" value="ABC TRANSPORTER PERMEASE PROTEIN MG189-RELATED-RELATED"/>
    <property type="match status" value="1"/>
</dbReference>
<comment type="similarity">
    <text evidence="7">Belongs to the binding-protein-dependent transport system permease family.</text>
</comment>
<keyword evidence="6 7" id="KW-0472">Membrane</keyword>
<dbReference type="Gene3D" id="1.10.3720.10">
    <property type="entry name" value="MetI-like"/>
    <property type="match status" value="1"/>
</dbReference>
<reference evidence="9 10" key="1">
    <citation type="submission" date="2020-02" db="EMBL/GenBank/DDBJ databases">
        <authorList>
            <person name="Li X.-J."/>
            <person name="Feng X.-M."/>
        </authorList>
    </citation>
    <scope>NUCLEOTIDE SEQUENCE [LARGE SCALE GENOMIC DNA]</scope>
    <source>
        <strain evidence="9 10">CGMCC 4.7225</strain>
    </source>
</reference>
<feature type="domain" description="ABC transmembrane type-1" evidence="8">
    <location>
        <begin position="77"/>
        <end position="266"/>
    </location>
</feature>
<proteinExistence type="inferred from homology"/>
<dbReference type="GO" id="GO:0055085">
    <property type="term" value="P:transmembrane transport"/>
    <property type="evidence" value="ECO:0007669"/>
    <property type="project" value="InterPro"/>
</dbReference>
<evidence type="ECO:0000256" key="7">
    <source>
        <dbReference type="RuleBase" id="RU363032"/>
    </source>
</evidence>
<protein>
    <submittedName>
        <fullName evidence="9">Carbohydrate ABC transporter permease</fullName>
    </submittedName>
</protein>
<organism evidence="9 10">
    <name type="scientific">Phytoactinopolyspora alkaliphila</name>
    <dbReference type="NCBI Taxonomy" id="1783498"/>
    <lineage>
        <taxon>Bacteria</taxon>
        <taxon>Bacillati</taxon>
        <taxon>Actinomycetota</taxon>
        <taxon>Actinomycetes</taxon>
        <taxon>Jiangellales</taxon>
        <taxon>Jiangellaceae</taxon>
        <taxon>Phytoactinopolyspora</taxon>
    </lineage>
</organism>
<gene>
    <name evidence="9" type="ORF">G1H11_22175</name>
</gene>
<keyword evidence="5 7" id="KW-1133">Transmembrane helix</keyword>
<dbReference type="CDD" id="cd06261">
    <property type="entry name" value="TM_PBP2"/>
    <property type="match status" value="1"/>
</dbReference>
<comment type="subcellular location">
    <subcellularLocation>
        <location evidence="1 7">Cell membrane</location>
        <topology evidence="1 7">Multi-pass membrane protein</topology>
    </subcellularLocation>
</comment>
<keyword evidence="2 7" id="KW-0813">Transport</keyword>
<evidence type="ECO:0000256" key="3">
    <source>
        <dbReference type="ARBA" id="ARBA00022475"/>
    </source>
</evidence>
<evidence type="ECO:0000313" key="10">
    <source>
        <dbReference type="Proteomes" id="UP000469185"/>
    </source>
</evidence>
<dbReference type="Pfam" id="PF00528">
    <property type="entry name" value="BPD_transp_1"/>
    <property type="match status" value="1"/>
</dbReference>